<name>A0A6J4S3D2_9ACTN</name>
<gene>
    <name evidence="2" type="ORF">AVDCRST_MAG69-1026</name>
</gene>
<protein>
    <submittedName>
        <fullName evidence="2">Uncharacterized protein</fullName>
    </submittedName>
</protein>
<feature type="region of interest" description="Disordered" evidence="1">
    <location>
        <begin position="1"/>
        <end position="64"/>
    </location>
</feature>
<accession>A0A6J4S3D2</accession>
<evidence type="ECO:0000313" key="2">
    <source>
        <dbReference type="EMBL" id="CAA9485319.1"/>
    </source>
</evidence>
<sequence length="64" mass="6964">GPARRHADPAGGLPRRRGLPVDSLLDHGRLGCLRRRPRLHHGGGRSEQHGGGVPHQRDGHLHPL</sequence>
<reference evidence="2" key="1">
    <citation type="submission" date="2020-02" db="EMBL/GenBank/DDBJ databases">
        <authorList>
            <person name="Meier V. D."/>
        </authorList>
    </citation>
    <scope>NUCLEOTIDE SEQUENCE</scope>
    <source>
        <strain evidence="2">AVDCRST_MAG69</strain>
    </source>
</reference>
<feature type="non-terminal residue" evidence="2">
    <location>
        <position position="64"/>
    </location>
</feature>
<dbReference type="AlphaFoldDB" id="A0A6J4S3D2"/>
<dbReference type="EMBL" id="CADCVP010000115">
    <property type="protein sequence ID" value="CAA9485319.1"/>
    <property type="molecule type" value="Genomic_DNA"/>
</dbReference>
<organism evidence="2">
    <name type="scientific">uncultured Solirubrobacteraceae bacterium</name>
    <dbReference type="NCBI Taxonomy" id="1162706"/>
    <lineage>
        <taxon>Bacteria</taxon>
        <taxon>Bacillati</taxon>
        <taxon>Actinomycetota</taxon>
        <taxon>Thermoleophilia</taxon>
        <taxon>Solirubrobacterales</taxon>
        <taxon>Solirubrobacteraceae</taxon>
        <taxon>environmental samples</taxon>
    </lineage>
</organism>
<feature type="compositionally biased region" description="Basic residues" evidence="1">
    <location>
        <begin position="32"/>
        <end position="43"/>
    </location>
</feature>
<feature type="non-terminal residue" evidence="2">
    <location>
        <position position="1"/>
    </location>
</feature>
<feature type="compositionally biased region" description="Basic and acidic residues" evidence="1">
    <location>
        <begin position="55"/>
        <end position="64"/>
    </location>
</feature>
<evidence type="ECO:0000256" key="1">
    <source>
        <dbReference type="SAM" id="MobiDB-lite"/>
    </source>
</evidence>
<proteinExistence type="predicted"/>